<dbReference type="InterPro" id="IPR038765">
    <property type="entry name" value="Papain-like_cys_pep_sf"/>
</dbReference>
<dbReference type="SUPFAM" id="SSF54001">
    <property type="entry name" value="Cysteine proteinases"/>
    <property type="match status" value="1"/>
</dbReference>
<feature type="compositionally biased region" description="Polar residues" evidence="5">
    <location>
        <begin position="58"/>
        <end position="73"/>
    </location>
</feature>
<dbReference type="InterPro" id="IPR003653">
    <property type="entry name" value="Peptidase_C48_C"/>
</dbReference>
<proteinExistence type="inferred from homology"/>
<keyword evidence="8" id="KW-1185">Reference proteome</keyword>
<feature type="compositionally biased region" description="Low complexity" evidence="5">
    <location>
        <begin position="105"/>
        <end position="114"/>
    </location>
</feature>
<evidence type="ECO:0000256" key="2">
    <source>
        <dbReference type="ARBA" id="ARBA00022670"/>
    </source>
</evidence>
<dbReference type="Pfam" id="PF02902">
    <property type="entry name" value="Peptidase_C48"/>
    <property type="match status" value="1"/>
</dbReference>
<name>A0A7R9MCN5_9ACAR</name>
<dbReference type="PANTHER" id="PTHR12606">
    <property type="entry name" value="SENTRIN/SUMO-SPECIFIC PROTEASE"/>
    <property type="match status" value="1"/>
</dbReference>
<feature type="compositionally biased region" description="Basic and acidic residues" evidence="5">
    <location>
        <begin position="696"/>
        <end position="705"/>
    </location>
</feature>
<dbReference type="Proteomes" id="UP000728032">
    <property type="component" value="Unassembled WGS sequence"/>
</dbReference>
<comment type="similarity">
    <text evidence="1">Belongs to the peptidase C48 family.</text>
</comment>
<dbReference type="OrthoDB" id="6428410at2759"/>
<dbReference type="FunFam" id="3.40.395.10:FF:000001">
    <property type="entry name" value="Sentrin-specific protease 1"/>
    <property type="match status" value="1"/>
</dbReference>
<dbReference type="GO" id="GO:0005634">
    <property type="term" value="C:nucleus"/>
    <property type="evidence" value="ECO:0007669"/>
    <property type="project" value="TreeGrafter"/>
</dbReference>
<accession>A0A7R9MCN5</accession>
<sequence>MTLGLNKSHFFSVYNSKNEPKKRRLDEVMNGLSEDHLHHIQQIHSYETPSKRSRSARFDNTPQDTPQDITINTHPRDSSAFVKNPMSAIKSMWNRLRGKTDSHESSSVVTSSSDNAMNPMNPMPSQSHTTTQTNVYNNNRVMNTTELSFPALYSMNTSTDHSSGVAFQAVGTDVKRKQRLSGSYKLDEKRKYKQLLNSHLGTGFRFHFKRSTTKMSSDIVDLTSSQSSHSLRSEELSATYPTPKYSRELLDTKERTHLVEKIKSKGITADPTIRLNTISTSTPFGAKDISFSFSTRKPSLINGNETQFSHLSQSSPTTHPIPESSKRFGQMLENNRNFLDNKWTSDLRNSLNADSARTQSKLLRSEQIVSQYKAKRETDFNALSPSLLKPINRTELKPFIPYIESFGDIEEEEEDVEEESAAVLPALTPEMDQEIDNAFKSGNNVLLVDAFLCQIYGKDIKTLYGLNWLNDEIINFYMSLIVERGKCDNFRTVHAFNTFFYKKLKDSGPQGLKRWTRKIDVFANAYVFIPIHLGMHWCLAVIDFVNKRIEYYDSMGGNNYECVESLKDWLQNESVDKKKTEFPMTEWTLAMVTDIPQQMNGSDCGMFACKYAEYIARDARINFSQAHMPYFRRRMVYEILNKRVSGVPFGVFVPNITLNSSRTNKRLDVSDRWPQLLAEQLKSRHSGGWAHSHRPTSADHRVPNR</sequence>
<feature type="region of interest" description="Disordered" evidence="5">
    <location>
        <begin position="97"/>
        <end position="120"/>
    </location>
</feature>
<evidence type="ECO:0000259" key="6">
    <source>
        <dbReference type="PROSITE" id="PS50600"/>
    </source>
</evidence>
<dbReference type="GO" id="GO:0006508">
    <property type="term" value="P:proteolysis"/>
    <property type="evidence" value="ECO:0007669"/>
    <property type="project" value="UniProtKB-KW"/>
</dbReference>
<dbReference type="AlphaFoldDB" id="A0A7R9MCN5"/>
<feature type="domain" description="Ubiquitin-like protease family profile" evidence="6">
    <location>
        <begin position="453"/>
        <end position="615"/>
    </location>
</feature>
<evidence type="ECO:0000313" key="8">
    <source>
        <dbReference type="Proteomes" id="UP000728032"/>
    </source>
</evidence>
<dbReference type="EMBL" id="OC927617">
    <property type="protein sequence ID" value="CAD7657323.1"/>
    <property type="molecule type" value="Genomic_DNA"/>
</dbReference>
<dbReference type="GO" id="GO:0016929">
    <property type="term" value="F:deSUMOylase activity"/>
    <property type="evidence" value="ECO:0007669"/>
    <property type="project" value="TreeGrafter"/>
</dbReference>
<dbReference type="PROSITE" id="PS50600">
    <property type="entry name" value="ULP_PROTEASE"/>
    <property type="match status" value="1"/>
</dbReference>
<dbReference type="Gene3D" id="3.40.395.10">
    <property type="entry name" value="Adenoviral Proteinase, Chain A"/>
    <property type="match status" value="1"/>
</dbReference>
<gene>
    <name evidence="7" type="ORF">ONB1V03_LOCUS13953</name>
</gene>
<keyword evidence="2" id="KW-0645">Protease</keyword>
<dbReference type="EMBL" id="CAJPVJ010012792">
    <property type="protein sequence ID" value="CAG2174509.1"/>
    <property type="molecule type" value="Genomic_DNA"/>
</dbReference>
<dbReference type="GO" id="GO:0060255">
    <property type="term" value="P:regulation of macromolecule metabolic process"/>
    <property type="evidence" value="ECO:0007669"/>
    <property type="project" value="UniProtKB-ARBA"/>
</dbReference>
<reference evidence="7" key="1">
    <citation type="submission" date="2020-11" db="EMBL/GenBank/DDBJ databases">
        <authorList>
            <person name="Tran Van P."/>
        </authorList>
    </citation>
    <scope>NUCLEOTIDE SEQUENCE</scope>
</reference>
<organism evidence="7">
    <name type="scientific">Oppiella nova</name>
    <dbReference type="NCBI Taxonomy" id="334625"/>
    <lineage>
        <taxon>Eukaryota</taxon>
        <taxon>Metazoa</taxon>
        <taxon>Ecdysozoa</taxon>
        <taxon>Arthropoda</taxon>
        <taxon>Chelicerata</taxon>
        <taxon>Arachnida</taxon>
        <taxon>Acari</taxon>
        <taxon>Acariformes</taxon>
        <taxon>Sarcoptiformes</taxon>
        <taxon>Oribatida</taxon>
        <taxon>Brachypylina</taxon>
        <taxon>Oppioidea</taxon>
        <taxon>Oppiidae</taxon>
        <taxon>Oppiella</taxon>
    </lineage>
</organism>
<feature type="region of interest" description="Disordered" evidence="5">
    <location>
        <begin position="46"/>
        <end position="80"/>
    </location>
</feature>
<dbReference type="PANTHER" id="PTHR12606:SF141">
    <property type="entry name" value="GH15225P-RELATED"/>
    <property type="match status" value="1"/>
</dbReference>
<evidence type="ECO:0000256" key="3">
    <source>
        <dbReference type="ARBA" id="ARBA00022801"/>
    </source>
</evidence>
<evidence type="ECO:0000256" key="5">
    <source>
        <dbReference type="SAM" id="MobiDB-lite"/>
    </source>
</evidence>
<evidence type="ECO:0000256" key="1">
    <source>
        <dbReference type="ARBA" id="ARBA00005234"/>
    </source>
</evidence>
<evidence type="ECO:0000313" key="7">
    <source>
        <dbReference type="EMBL" id="CAD7657323.1"/>
    </source>
</evidence>
<dbReference type="GO" id="GO:0080090">
    <property type="term" value="P:regulation of primary metabolic process"/>
    <property type="evidence" value="ECO:0007669"/>
    <property type="project" value="UniProtKB-ARBA"/>
</dbReference>
<dbReference type="GO" id="GO:0016926">
    <property type="term" value="P:protein desumoylation"/>
    <property type="evidence" value="ECO:0007669"/>
    <property type="project" value="TreeGrafter"/>
</dbReference>
<keyword evidence="4" id="KW-0788">Thiol protease</keyword>
<keyword evidence="3" id="KW-0378">Hydrolase</keyword>
<feature type="region of interest" description="Disordered" evidence="5">
    <location>
        <begin position="684"/>
        <end position="705"/>
    </location>
</feature>
<evidence type="ECO:0000256" key="4">
    <source>
        <dbReference type="ARBA" id="ARBA00022807"/>
    </source>
</evidence>
<protein>
    <recommendedName>
        <fullName evidence="6">Ubiquitin-like protease family profile domain-containing protein</fullName>
    </recommendedName>
</protein>